<keyword evidence="2" id="KW-0645">Protease</keyword>
<dbReference type="Pfam" id="PF01435">
    <property type="entry name" value="Peptidase_M48"/>
    <property type="match status" value="1"/>
</dbReference>
<dbReference type="InterPro" id="IPR011990">
    <property type="entry name" value="TPR-like_helical_dom_sf"/>
</dbReference>
<evidence type="ECO:0000256" key="2">
    <source>
        <dbReference type="ARBA" id="ARBA00022670"/>
    </source>
</evidence>
<feature type="chain" id="PRO_5039909006" evidence="7">
    <location>
        <begin position="33"/>
        <end position="460"/>
    </location>
</feature>
<evidence type="ECO:0000313" key="10">
    <source>
        <dbReference type="Proteomes" id="UP001055804"/>
    </source>
</evidence>
<dbReference type="Gene3D" id="3.30.2010.10">
    <property type="entry name" value="Metalloproteases ('zincins'), catalytic domain"/>
    <property type="match status" value="1"/>
</dbReference>
<dbReference type="GO" id="GO:0051603">
    <property type="term" value="P:proteolysis involved in protein catabolic process"/>
    <property type="evidence" value="ECO:0007669"/>
    <property type="project" value="TreeGrafter"/>
</dbReference>
<proteinExistence type="predicted"/>
<dbReference type="GO" id="GO:0016020">
    <property type="term" value="C:membrane"/>
    <property type="evidence" value="ECO:0007669"/>
    <property type="project" value="TreeGrafter"/>
</dbReference>
<dbReference type="EMBL" id="JAMZFT010000001">
    <property type="protein sequence ID" value="MCP1335681.1"/>
    <property type="molecule type" value="Genomic_DNA"/>
</dbReference>
<reference evidence="9" key="1">
    <citation type="submission" date="2022-06" db="EMBL/GenBank/DDBJ databases">
        <title>Isolation and Genomics of Futiania mangrovii gen. nov., sp. nov., a Rare and Metabolically-versatile member in the Class Alphaproteobacteria.</title>
        <authorList>
            <person name="Liu L."/>
            <person name="Huang W.-C."/>
            <person name="Pan J."/>
            <person name="Li J."/>
            <person name="Huang Y."/>
            <person name="Du H."/>
            <person name="Liu Y."/>
            <person name="Li M."/>
        </authorList>
    </citation>
    <scope>NUCLEOTIDE SEQUENCE</scope>
    <source>
        <strain evidence="9">FT118</strain>
    </source>
</reference>
<dbReference type="CDD" id="cd07324">
    <property type="entry name" value="M48C_Oma1-like"/>
    <property type="match status" value="1"/>
</dbReference>
<evidence type="ECO:0000256" key="7">
    <source>
        <dbReference type="SAM" id="SignalP"/>
    </source>
</evidence>
<evidence type="ECO:0000313" key="9">
    <source>
        <dbReference type="EMBL" id="MCP1335681.1"/>
    </source>
</evidence>
<dbReference type="InterPro" id="IPR051156">
    <property type="entry name" value="Mito/Outer_Membr_Metalloprot"/>
</dbReference>
<evidence type="ECO:0000256" key="1">
    <source>
        <dbReference type="ARBA" id="ARBA00001947"/>
    </source>
</evidence>
<dbReference type="EC" id="3.4.24.-" evidence="9"/>
<evidence type="ECO:0000259" key="8">
    <source>
        <dbReference type="Pfam" id="PF01435"/>
    </source>
</evidence>
<sequence length="460" mass="48917">MALTHLLSRPAFRVLGVAAMFAGIVAALPAQAQTVIRDAEIEALVADYADPIFAAAGLSGTGAEVVLLGDNSINAFVMGGQTVYIHTGLLRAADTPDQVIGVIAHETGHITAGHVSRIRSAAAQATVPMILTAILGAAAAAAGAGPAAAGIMSAGQQFGVGQFLRYSRTQEASADQAAANYLEAANVPLDGLIALLQTLADQNVLGRTLENSYALTHPLSRERIALLERRAEEMRTRATPALPSAAAALQLRHDRMRAKITGFLESPQVALNRYPQGDNSIPARYARAVAYHRTADYDAADREIGSLIAQAPADPYFHELKGQMLLERGKVQDAVEAYRAAAERAPDAQLIRIALGQALIRTEDRPQVQEGLQVLEAALRVNPDYTPAWRTLANGYDRIGDTARAQLATAERLVRENKIAEAKMQAARAMRGLPNGSPAWLRAADIESMVAPEDPAGRNR</sequence>
<dbReference type="InterPro" id="IPR001915">
    <property type="entry name" value="Peptidase_M48"/>
</dbReference>
<dbReference type="RefSeq" id="WP_269331617.1">
    <property type="nucleotide sequence ID" value="NZ_JAMZFT010000001.1"/>
</dbReference>
<dbReference type="AlphaFoldDB" id="A0A9J6PB49"/>
<dbReference type="GO" id="GO:0004222">
    <property type="term" value="F:metalloendopeptidase activity"/>
    <property type="evidence" value="ECO:0007669"/>
    <property type="project" value="InterPro"/>
</dbReference>
<comment type="cofactor">
    <cofactor evidence="1">
        <name>Zn(2+)</name>
        <dbReference type="ChEBI" id="CHEBI:29105"/>
    </cofactor>
</comment>
<keyword evidence="3" id="KW-0479">Metal-binding</keyword>
<dbReference type="PANTHER" id="PTHR22726:SF1">
    <property type="entry name" value="METALLOENDOPEPTIDASE OMA1, MITOCHONDRIAL"/>
    <property type="match status" value="1"/>
</dbReference>
<evidence type="ECO:0000256" key="3">
    <source>
        <dbReference type="ARBA" id="ARBA00022723"/>
    </source>
</evidence>
<feature type="domain" description="Peptidase M48" evidence="8">
    <location>
        <begin position="37"/>
        <end position="230"/>
    </location>
</feature>
<evidence type="ECO:0000256" key="6">
    <source>
        <dbReference type="ARBA" id="ARBA00023049"/>
    </source>
</evidence>
<protein>
    <submittedName>
        <fullName evidence="9">M48 family metalloprotease</fullName>
        <ecNumber evidence="9">3.4.24.-</ecNumber>
    </submittedName>
</protein>
<name>A0A9J6PB49_9PROT</name>
<keyword evidence="10" id="KW-1185">Reference proteome</keyword>
<keyword evidence="7" id="KW-0732">Signal</keyword>
<dbReference type="GO" id="GO:0046872">
    <property type="term" value="F:metal ion binding"/>
    <property type="evidence" value="ECO:0007669"/>
    <property type="project" value="UniProtKB-KW"/>
</dbReference>
<dbReference type="PANTHER" id="PTHR22726">
    <property type="entry name" value="METALLOENDOPEPTIDASE OMA1"/>
    <property type="match status" value="1"/>
</dbReference>
<keyword evidence="6 9" id="KW-0482">Metalloprotease</keyword>
<gene>
    <name evidence="9" type="ORF">NJQ99_04600</name>
</gene>
<keyword evidence="5" id="KW-0862">Zinc</keyword>
<accession>A0A9J6PB49</accession>
<keyword evidence="4 9" id="KW-0378">Hydrolase</keyword>
<dbReference type="Proteomes" id="UP001055804">
    <property type="component" value="Unassembled WGS sequence"/>
</dbReference>
<evidence type="ECO:0000256" key="5">
    <source>
        <dbReference type="ARBA" id="ARBA00022833"/>
    </source>
</evidence>
<comment type="caution">
    <text evidence="9">The sequence shown here is derived from an EMBL/GenBank/DDBJ whole genome shotgun (WGS) entry which is preliminary data.</text>
</comment>
<feature type="signal peptide" evidence="7">
    <location>
        <begin position="1"/>
        <end position="32"/>
    </location>
</feature>
<organism evidence="9 10">
    <name type="scientific">Futiania mangrovi</name>
    <dbReference type="NCBI Taxonomy" id="2959716"/>
    <lineage>
        <taxon>Bacteria</taxon>
        <taxon>Pseudomonadati</taxon>
        <taxon>Pseudomonadota</taxon>
        <taxon>Alphaproteobacteria</taxon>
        <taxon>Futianiales</taxon>
        <taxon>Futianiaceae</taxon>
        <taxon>Futiania</taxon>
    </lineage>
</organism>
<dbReference type="SUPFAM" id="SSF48452">
    <property type="entry name" value="TPR-like"/>
    <property type="match status" value="1"/>
</dbReference>
<evidence type="ECO:0000256" key="4">
    <source>
        <dbReference type="ARBA" id="ARBA00022801"/>
    </source>
</evidence>
<dbReference type="Gene3D" id="1.25.40.10">
    <property type="entry name" value="Tetratricopeptide repeat domain"/>
    <property type="match status" value="1"/>
</dbReference>